<dbReference type="InterPro" id="IPR013320">
    <property type="entry name" value="ConA-like_dom_sf"/>
</dbReference>
<evidence type="ECO:0000313" key="4">
    <source>
        <dbReference type="EMBL" id="GAG22728.1"/>
    </source>
</evidence>
<dbReference type="InterPro" id="IPR006558">
    <property type="entry name" value="LamG-like"/>
</dbReference>
<dbReference type="Pfam" id="PF13385">
    <property type="entry name" value="Laminin_G_3"/>
    <property type="match status" value="1"/>
</dbReference>
<dbReference type="Gene3D" id="2.60.120.200">
    <property type="match status" value="1"/>
</dbReference>
<keyword evidence="1" id="KW-0732">Signal</keyword>
<sequence length="167" mass="18819">TYIEVDDSSQKINSEITEAITVEAWIQPSSVTLNETPMIASKGDIMYFYFLDGSLHFFLRFTDGTTDFIDSGAIFEGGKWYHIVGTYNGSEMKIFVDGKEKDVLSKDNKTIESDNRSLFIGKHRILGYNFNGRIDEFRLYGEGFSAAQIKKHYVEGAKGKGLLVGEK</sequence>
<evidence type="ECO:0000256" key="2">
    <source>
        <dbReference type="ARBA" id="ARBA00023157"/>
    </source>
</evidence>
<feature type="non-terminal residue" evidence="4">
    <location>
        <position position="1"/>
    </location>
</feature>
<keyword evidence="2" id="KW-1015">Disulfide bond</keyword>
<dbReference type="AlphaFoldDB" id="X0WDU9"/>
<comment type="caution">
    <text evidence="4">The sequence shown here is derived from an EMBL/GenBank/DDBJ whole genome shotgun (WGS) entry which is preliminary data.</text>
</comment>
<evidence type="ECO:0000256" key="1">
    <source>
        <dbReference type="ARBA" id="ARBA00022729"/>
    </source>
</evidence>
<gene>
    <name evidence="4" type="ORF">S01H1_55119</name>
</gene>
<dbReference type="SMART" id="SM00560">
    <property type="entry name" value="LamGL"/>
    <property type="match status" value="1"/>
</dbReference>
<proteinExistence type="predicted"/>
<evidence type="ECO:0000259" key="3">
    <source>
        <dbReference type="SMART" id="SM00560"/>
    </source>
</evidence>
<organism evidence="4">
    <name type="scientific">marine sediment metagenome</name>
    <dbReference type="NCBI Taxonomy" id="412755"/>
    <lineage>
        <taxon>unclassified sequences</taxon>
        <taxon>metagenomes</taxon>
        <taxon>ecological metagenomes</taxon>
    </lineage>
</organism>
<accession>X0WDU9</accession>
<dbReference type="EMBL" id="BARS01035810">
    <property type="protein sequence ID" value="GAG22728.1"/>
    <property type="molecule type" value="Genomic_DNA"/>
</dbReference>
<reference evidence="4" key="1">
    <citation type="journal article" date="2014" name="Front. Microbiol.">
        <title>High frequency of phylogenetically diverse reductive dehalogenase-homologous genes in deep subseafloor sedimentary metagenomes.</title>
        <authorList>
            <person name="Kawai M."/>
            <person name="Futagami T."/>
            <person name="Toyoda A."/>
            <person name="Takaki Y."/>
            <person name="Nishi S."/>
            <person name="Hori S."/>
            <person name="Arai W."/>
            <person name="Tsubouchi T."/>
            <person name="Morono Y."/>
            <person name="Uchiyama I."/>
            <person name="Ito T."/>
            <person name="Fujiyama A."/>
            <person name="Inagaki F."/>
            <person name="Takami H."/>
        </authorList>
    </citation>
    <scope>NUCLEOTIDE SEQUENCE</scope>
    <source>
        <strain evidence="4">Expedition CK06-06</strain>
    </source>
</reference>
<dbReference type="SUPFAM" id="SSF49899">
    <property type="entry name" value="Concanavalin A-like lectins/glucanases"/>
    <property type="match status" value="1"/>
</dbReference>
<feature type="domain" description="LamG-like jellyroll fold" evidence="3">
    <location>
        <begin position="18"/>
        <end position="147"/>
    </location>
</feature>
<protein>
    <recommendedName>
        <fullName evidence="3">LamG-like jellyroll fold domain-containing protein</fullName>
    </recommendedName>
</protein>
<name>X0WDU9_9ZZZZ</name>